<evidence type="ECO:0000256" key="2">
    <source>
        <dbReference type="SAM" id="SignalP"/>
    </source>
</evidence>
<dbReference type="AlphaFoldDB" id="A0A9P4MPP2"/>
<feature type="domain" description="Stress-response A/B barrel" evidence="3">
    <location>
        <begin position="9"/>
        <end position="114"/>
    </location>
</feature>
<name>A0A9P4MPP2_9PLEO</name>
<evidence type="ECO:0000259" key="3">
    <source>
        <dbReference type="PROSITE" id="PS51502"/>
    </source>
</evidence>
<accession>A0A9P4MPP2</accession>
<dbReference type="Pfam" id="PF07876">
    <property type="entry name" value="Dabb"/>
    <property type="match status" value="1"/>
</dbReference>
<evidence type="ECO:0000256" key="1">
    <source>
        <dbReference type="ARBA" id="ARBA00011738"/>
    </source>
</evidence>
<dbReference type="SMART" id="SM00886">
    <property type="entry name" value="Dabb"/>
    <property type="match status" value="1"/>
</dbReference>
<dbReference type="SUPFAM" id="SSF54909">
    <property type="entry name" value="Dimeric alpha+beta barrel"/>
    <property type="match status" value="1"/>
</dbReference>
<dbReference type="EMBL" id="ML993999">
    <property type="protein sequence ID" value="KAF2200904.1"/>
    <property type="molecule type" value="Genomic_DNA"/>
</dbReference>
<proteinExistence type="predicted"/>
<dbReference type="InterPro" id="IPR013097">
    <property type="entry name" value="Dabb"/>
</dbReference>
<dbReference type="InterPro" id="IPR011008">
    <property type="entry name" value="Dimeric_a/b-barrel"/>
</dbReference>
<gene>
    <name evidence="4" type="ORF">GQ43DRAFT_395403</name>
</gene>
<comment type="caution">
    <text evidence="4">The sequence shown here is derived from an EMBL/GenBank/DDBJ whole genome shotgun (WGS) entry which is preliminary data.</text>
</comment>
<dbReference type="PANTHER" id="PTHR33178">
    <property type="match status" value="1"/>
</dbReference>
<sequence length="119" mass="13128">MNAVIHLPITHVLLFQFKTTADPTAVANLLKAVLAMKDNCVQTKANGKSKPYIKSVKGGRDNSPEGVQFGITHAFIMEFNSVSDRDYYVASDKEHHRLQKVVAPLIEKAQAIDFNAGVF</sequence>
<organism evidence="4 5">
    <name type="scientific">Delitschia confertaspora ATCC 74209</name>
    <dbReference type="NCBI Taxonomy" id="1513339"/>
    <lineage>
        <taxon>Eukaryota</taxon>
        <taxon>Fungi</taxon>
        <taxon>Dikarya</taxon>
        <taxon>Ascomycota</taxon>
        <taxon>Pezizomycotina</taxon>
        <taxon>Dothideomycetes</taxon>
        <taxon>Pleosporomycetidae</taxon>
        <taxon>Pleosporales</taxon>
        <taxon>Delitschiaceae</taxon>
        <taxon>Delitschia</taxon>
    </lineage>
</organism>
<comment type="subunit">
    <text evidence="1">Homodimer.</text>
</comment>
<dbReference type="InterPro" id="IPR044662">
    <property type="entry name" value="HS1/DABB1-like"/>
</dbReference>
<dbReference type="PANTHER" id="PTHR33178:SF10">
    <property type="entry name" value="STRESS-RESPONSE A_B BARREL DOMAIN-CONTAINING PROTEIN"/>
    <property type="match status" value="1"/>
</dbReference>
<keyword evidence="2" id="KW-0732">Signal</keyword>
<reference evidence="4" key="1">
    <citation type="journal article" date="2020" name="Stud. Mycol.">
        <title>101 Dothideomycetes genomes: a test case for predicting lifestyles and emergence of pathogens.</title>
        <authorList>
            <person name="Haridas S."/>
            <person name="Albert R."/>
            <person name="Binder M."/>
            <person name="Bloem J."/>
            <person name="Labutti K."/>
            <person name="Salamov A."/>
            <person name="Andreopoulos B."/>
            <person name="Baker S."/>
            <person name="Barry K."/>
            <person name="Bills G."/>
            <person name="Bluhm B."/>
            <person name="Cannon C."/>
            <person name="Castanera R."/>
            <person name="Culley D."/>
            <person name="Daum C."/>
            <person name="Ezra D."/>
            <person name="Gonzalez J."/>
            <person name="Henrissat B."/>
            <person name="Kuo A."/>
            <person name="Liang C."/>
            <person name="Lipzen A."/>
            <person name="Lutzoni F."/>
            <person name="Magnuson J."/>
            <person name="Mondo S."/>
            <person name="Nolan M."/>
            <person name="Ohm R."/>
            <person name="Pangilinan J."/>
            <person name="Park H.-J."/>
            <person name="Ramirez L."/>
            <person name="Alfaro M."/>
            <person name="Sun H."/>
            <person name="Tritt A."/>
            <person name="Yoshinaga Y."/>
            <person name="Zwiers L.-H."/>
            <person name="Turgeon B."/>
            <person name="Goodwin S."/>
            <person name="Spatafora J."/>
            <person name="Crous P."/>
            <person name="Grigoriev I."/>
        </authorList>
    </citation>
    <scope>NUCLEOTIDE SEQUENCE</scope>
    <source>
        <strain evidence="4">ATCC 74209</strain>
    </source>
</reference>
<dbReference type="PROSITE" id="PS51502">
    <property type="entry name" value="S_R_A_B_BARREL"/>
    <property type="match status" value="1"/>
</dbReference>
<protein>
    <submittedName>
        <fullName evidence="4">Dabb-domain-containing protein</fullName>
    </submittedName>
</protein>
<dbReference type="Gene3D" id="3.30.70.100">
    <property type="match status" value="1"/>
</dbReference>
<feature type="chain" id="PRO_5040187026" evidence="2">
    <location>
        <begin position="22"/>
        <end position="119"/>
    </location>
</feature>
<evidence type="ECO:0000313" key="5">
    <source>
        <dbReference type="Proteomes" id="UP000799536"/>
    </source>
</evidence>
<dbReference type="Proteomes" id="UP000799536">
    <property type="component" value="Unassembled WGS sequence"/>
</dbReference>
<keyword evidence="5" id="KW-1185">Reference proteome</keyword>
<evidence type="ECO:0000313" key="4">
    <source>
        <dbReference type="EMBL" id="KAF2200904.1"/>
    </source>
</evidence>
<dbReference type="OrthoDB" id="1601230at2759"/>
<feature type="signal peptide" evidence="2">
    <location>
        <begin position="1"/>
        <end position="21"/>
    </location>
</feature>